<dbReference type="SMART" id="SM00225">
    <property type="entry name" value="BTB"/>
    <property type="match status" value="1"/>
</dbReference>
<dbReference type="InterPro" id="IPR011333">
    <property type="entry name" value="SKP1/BTB/POZ_sf"/>
</dbReference>
<organism evidence="2 3">
    <name type="scientific">Caenorhabditis auriculariae</name>
    <dbReference type="NCBI Taxonomy" id="2777116"/>
    <lineage>
        <taxon>Eukaryota</taxon>
        <taxon>Metazoa</taxon>
        <taxon>Ecdysozoa</taxon>
        <taxon>Nematoda</taxon>
        <taxon>Chromadorea</taxon>
        <taxon>Rhabditida</taxon>
        <taxon>Rhabditina</taxon>
        <taxon>Rhabditomorpha</taxon>
        <taxon>Rhabditoidea</taxon>
        <taxon>Rhabditidae</taxon>
        <taxon>Peloderinae</taxon>
        <taxon>Caenorhabditis</taxon>
    </lineage>
</organism>
<dbReference type="Proteomes" id="UP000835052">
    <property type="component" value="Unassembled WGS sequence"/>
</dbReference>
<reference evidence="2" key="1">
    <citation type="submission" date="2020-10" db="EMBL/GenBank/DDBJ databases">
        <authorList>
            <person name="Kikuchi T."/>
        </authorList>
    </citation>
    <scope>NUCLEOTIDE SEQUENCE</scope>
    <source>
        <strain evidence="2">NKZ352</strain>
    </source>
</reference>
<proteinExistence type="predicted"/>
<dbReference type="AlphaFoldDB" id="A0A8S1HUI4"/>
<evidence type="ECO:0000313" key="3">
    <source>
        <dbReference type="Proteomes" id="UP000835052"/>
    </source>
</evidence>
<dbReference type="PANTHER" id="PTHR14499">
    <property type="entry name" value="POTASSIUM CHANNEL TETRAMERIZATION DOMAIN-CONTAINING"/>
    <property type="match status" value="1"/>
</dbReference>
<dbReference type="Gene3D" id="3.30.710.10">
    <property type="entry name" value="Potassium Channel Kv1.1, Chain A"/>
    <property type="match status" value="1"/>
</dbReference>
<name>A0A8S1HUI4_9PELO</name>
<dbReference type="InterPro" id="IPR003131">
    <property type="entry name" value="T1-type_BTB"/>
</dbReference>
<protein>
    <recommendedName>
        <fullName evidence="1">BTB domain-containing protein</fullName>
    </recommendedName>
</protein>
<gene>
    <name evidence="2" type="ORF">CAUJ_LOCUS14936</name>
</gene>
<keyword evidence="3" id="KW-1185">Reference proteome</keyword>
<evidence type="ECO:0000259" key="1">
    <source>
        <dbReference type="SMART" id="SM00225"/>
    </source>
</evidence>
<evidence type="ECO:0000313" key="2">
    <source>
        <dbReference type="EMBL" id="CAD6199031.1"/>
    </source>
</evidence>
<comment type="caution">
    <text evidence="2">The sequence shown here is derived from an EMBL/GenBank/DDBJ whole genome shotgun (WGS) entry which is preliminary data.</text>
</comment>
<sequence>MELTFKTDEAWINLFVGGKIYPVQLKTLLNPSTHGSYFRDRIRNDDVIKVHCVQWDNSPNHIKNRMDIDRDGELFRQVLQFMRNGKGTSLPEDRFTLQSLLSEAEFFGLERYRDMIRKRLWKMTGRAQFLLVLLRFGMTRQRA</sequence>
<dbReference type="PANTHER" id="PTHR14499:SF136">
    <property type="entry name" value="GH08630P"/>
    <property type="match status" value="1"/>
</dbReference>
<dbReference type="InterPro" id="IPR000210">
    <property type="entry name" value="BTB/POZ_dom"/>
</dbReference>
<dbReference type="OrthoDB" id="2414723at2759"/>
<feature type="domain" description="BTB" evidence="1">
    <location>
        <begin position="10"/>
        <end position="124"/>
    </location>
</feature>
<dbReference type="Pfam" id="PF02214">
    <property type="entry name" value="BTB_2"/>
    <property type="match status" value="1"/>
</dbReference>
<dbReference type="SUPFAM" id="SSF54695">
    <property type="entry name" value="POZ domain"/>
    <property type="match status" value="1"/>
</dbReference>
<dbReference type="EMBL" id="CAJGYM010000150">
    <property type="protein sequence ID" value="CAD6199031.1"/>
    <property type="molecule type" value="Genomic_DNA"/>
</dbReference>
<accession>A0A8S1HUI4</accession>
<dbReference type="GO" id="GO:0051260">
    <property type="term" value="P:protein homooligomerization"/>
    <property type="evidence" value="ECO:0007669"/>
    <property type="project" value="InterPro"/>
</dbReference>